<reference evidence="4" key="1">
    <citation type="submission" date="2022-10" db="EMBL/GenBank/DDBJ databases">
        <title>Culturing micro-colonial fungi from biological soil crusts in the Mojave desert and describing Neophaeococcomyces mojavensis, and introducing the new genera and species Taxawa tesnikishii.</title>
        <authorList>
            <person name="Kurbessoian T."/>
            <person name="Stajich J.E."/>
        </authorList>
    </citation>
    <scope>NUCLEOTIDE SEQUENCE</scope>
    <source>
        <strain evidence="4">TK_41</strain>
    </source>
</reference>
<dbReference type="InterPro" id="IPR011650">
    <property type="entry name" value="Peptidase_M20_dimer"/>
</dbReference>
<dbReference type="PANTHER" id="PTHR30575">
    <property type="entry name" value="PEPTIDASE M20"/>
    <property type="match status" value="1"/>
</dbReference>
<dbReference type="InterPro" id="IPR052030">
    <property type="entry name" value="Peptidase_M20/M20A_hydrolases"/>
</dbReference>
<dbReference type="InterPro" id="IPR017439">
    <property type="entry name" value="Amidohydrolase"/>
</dbReference>
<accession>A0AA39CFK1</accession>
<gene>
    <name evidence="4" type="ORF">H2200_009437</name>
</gene>
<dbReference type="InterPro" id="IPR036264">
    <property type="entry name" value="Bact_exopeptidase_dim_dom"/>
</dbReference>
<dbReference type="NCBIfam" id="TIGR01891">
    <property type="entry name" value="amidohydrolases"/>
    <property type="match status" value="1"/>
</dbReference>
<dbReference type="PANTHER" id="PTHR30575:SF8">
    <property type="entry name" value="PEPTIDASE M20 DOMAIN-CONTAINING PROTEIN 2"/>
    <property type="match status" value="1"/>
</dbReference>
<proteinExistence type="inferred from homology"/>
<feature type="domain" description="Peptidase M20 dimerisation" evidence="3">
    <location>
        <begin position="199"/>
        <end position="293"/>
    </location>
</feature>
<dbReference type="InterPro" id="IPR002933">
    <property type="entry name" value="Peptidase_M20"/>
</dbReference>
<dbReference type="Gene3D" id="3.40.630.10">
    <property type="entry name" value="Zn peptidases"/>
    <property type="match status" value="1"/>
</dbReference>
<protein>
    <recommendedName>
        <fullName evidence="2">Peptidase M20 domain-containing protein 2</fullName>
    </recommendedName>
</protein>
<dbReference type="SUPFAM" id="SSF55031">
    <property type="entry name" value="Bacterial exopeptidase dimerisation domain"/>
    <property type="match status" value="1"/>
</dbReference>
<comment type="similarity">
    <text evidence="1 2">Belongs to the peptidase M20A family.</text>
</comment>
<sequence length="421" mass="45320">MSDPQNPSTASSTTEISNHIPLCLSTINDADPQLRALNTTIQSNPELAYQEFLAVKNISNFLEKEGFPVTKHTYGLETSFTSETGTGGSLVILCVEYDALPGIGHACGHNLIATSSIAAFLGAAAALKASGLPGRIRLLGTPAEEGGGGKVKLIEAGAFKDPDIVAAIMSHPVHQGALMATRDSAYTGLAGLKFIASHKFRVEFRGKQAHAAGEPWNGINALDAAVACYNNVSMLRQHMRPDERVHGVVEDGGTVPNVVTAYTRMNWYVRAPHMDQAERLLEKVRKCCDAAALATGCEINYIVAPTYKNLRYNIPLCQQYVDDMATLGEKIMLKNDQSYTASTDMGNVSFEVPSFHGAFPIPTEPDVSMHHPRFAGHAATDEAHKAAMQCAKGMAMLTLRVLTNPQLAAEARKDFEDFSDA</sequence>
<dbReference type="FunFam" id="3.30.70.360:FF:000004">
    <property type="entry name" value="Peptidase M20 domain-containing protein 2"/>
    <property type="match status" value="1"/>
</dbReference>
<keyword evidence="5" id="KW-1185">Reference proteome</keyword>
<name>A0AA39CFK1_9EURO</name>
<dbReference type="Pfam" id="PF01546">
    <property type="entry name" value="Peptidase_M20"/>
    <property type="match status" value="1"/>
</dbReference>
<evidence type="ECO:0000256" key="2">
    <source>
        <dbReference type="PIRNR" id="PIRNR037226"/>
    </source>
</evidence>
<dbReference type="Pfam" id="PF07687">
    <property type="entry name" value="M20_dimer"/>
    <property type="match status" value="1"/>
</dbReference>
<evidence type="ECO:0000256" key="1">
    <source>
        <dbReference type="ARBA" id="ARBA00006247"/>
    </source>
</evidence>
<comment type="caution">
    <text evidence="4">The sequence shown here is derived from an EMBL/GenBank/DDBJ whole genome shotgun (WGS) entry which is preliminary data.</text>
</comment>
<dbReference type="EMBL" id="JAPDRK010000014">
    <property type="protein sequence ID" value="KAJ9606476.1"/>
    <property type="molecule type" value="Genomic_DNA"/>
</dbReference>
<dbReference type="InterPro" id="IPR017144">
    <property type="entry name" value="Xaa-Arg_dipeptidase"/>
</dbReference>
<dbReference type="GO" id="GO:0016805">
    <property type="term" value="F:dipeptidase activity"/>
    <property type="evidence" value="ECO:0007669"/>
    <property type="project" value="InterPro"/>
</dbReference>
<dbReference type="CDD" id="cd05672">
    <property type="entry name" value="M20_ACY1L2-like"/>
    <property type="match status" value="1"/>
</dbReference>
<dbReference type="Proteomes" id="UP001172673">
    <property type="component" value="Unassembled WGS sequence"/>
</dbReference>
<dbReference type="AlphaFoldDB" id="A0AA39CFK1"/>
<organism evidence="4 5">
    <name type="scientific">Cladophialophora chaetospira</name>
    <dbReference type="NCBI Taxonomy" id="386627"/>
    <lineage>
        <taxon>Eukaryota</taxon>
        <taxon>Fungi</taxon>
        <taxon>Dikarya</taxon>
        <taxon>Ascomycota</taxon>
        <taxon>Pezizomycotina</taxon>
        <taxon>Eurotiomycetes</taxon>
        <taxon>Chaetothyriomycetidae</taxon>
        <taxon>Chaetothyriales</taxon>
        <taxon>Herpotrichiellaceae</taxon>
        <taxon>Cladophialophora</taxon>
    </lineage>
</organism>
<dbReference type="SUPFAM" id="SSF53187">
    <property type="entry name" value="Zn-dependent exopeptidases"/>
    <property type="match status" value="1"/>
</dbReference>
<dbReference type="PIRSF" id="PIRSF037226">
    <property type="entry name" value="Amidohydrolase_ACY1L2_prd"/>
    <property type="match status" value="1"/>
</dbReference>
<evidence type="ECO:0000259" key="3">
    <source>
        <dbReference type="Pfam" id="PF07687"/>
    </source>
</evidence>
<dbReference type="Gene3D" id="3.30.70.360">
    <property type="match status" value="1"/>
</dbReference>
<evidence type="ECO:0000313" key="5">
    <source>
        <dbReference type="Proteomes" id="UP001172673"/>
    </source>
</evidence>
<evidence type="ECO:0000313" key="4">
    <source>
        <dbReference type="EMBL" id="KAJ9606476.1"/>
    </source>
</evidence>